<dbReference type="InParanoid" id="E9AGU8"/>
<feature type="region of interest" description="Disordered" evidence="1">
    <location>
        <begin position="625"/>
        <end position="663"/>
    </location>
</feature>
<dbReference type="EMBL" id="FR796453">
    <property type="protein sequence ID" value="CBZ08612.1"/>
    <property type="molecule type" value="Genomic_DNA"/>
</dbReference>
<feature type="region of interest" description="Disordered" evidence="1">
    <location>
        <begin position="767"/>
        <end position="815"/>
    </location>
</feature>
<dbReference type="eggNOG" id="ENOG502SHZS">
    <property type="taxonomic scope" value="Eukaryota"/>
</dbReference>
<feature type="compositionally biased region" description="Low complexity" evidence="1">
    <location>
        <begin position="793"/>
        <end position="807"/>
    </location>
</feature>
<feature type="region of interest" description="Disordered" evidence="1">
    <location>
        <begin position="546"/>
        <end position="605"/>
    </location>
</feature>
<feature type="region of interest" description="Disordered" evidence="1">
    <location>
        <begin position="498"/>
        <end position="529"/>
    </location>
</feature>
<keyword evidence="3" id="KW-1185">Reference proteome</keyword>
<dbReference type="VEuPathDB" id="TriTrypDB:LINF_210015500"/>
<evidence type="ECO:0000313" key="3">
    <source>
        <dbReference type="Proteomes" id="UP000008153"/>
    </source>
</evidence>
<sequence length="916" mass="94855">MYSAAGMRDGNCDEAQPLPPPVVEDASAAVISDAVHTSCHDFSCSPSEATENSTLAFSPPTQEPTPLPTPAARLFTSRPTPNASPLIAGTRPSRWPSTSPLRSCGSPIVTFAPSTRFDQCRQRTNVAVRRSDDVPHFALPAPLLELPLSSTWASSGQMTDSALRAIGLQQPCVLAGSPPTPSPRRPPSSTQSECLRDFAVDDFSDTASSADSACSTNSSSTTLLDSDIPAVRPRTPPSLALGLSIPSVVLLVPPDCKHSAIPSVTDEIDSSTVAAVGTATKTTPPSLANTSDVSFTLLEPEKLARTTAHLLTEAVGSIREQCHVASAKTERVSAALAQCRQTTPEAPLIDKPCLMSMKVPPPPLLESLSLSSTPEVTPSIAPLLLAPSPPTNSVELANSRMALRLPDTPGEQLHTAPLDPVFPSNNAELLVNAAAEVTTLWQRKSSSTAILVLSRWGGEELNESSHPTGFPAANAAAAIFTARIAEVSCDSNHGAGAIDAQPSKATTPPQTSFVTAPSSGGSDASDKCEGAVENSCTSFAGTEQVGEDGAAVTTHPTPHPPLHPAELRSPHDQERCAVDSAAAAGTARLRSPSPAHTPSRPRLFQHPLKCSPGVATCSLAMAFEAGGSPSSSAESHAEKDSGTHERFSQPPLRSDAAREALRSSCEGPAPISVTMTSGIARAAFQHLGCAMVEDDDSADATSPAKQPIHSGSSSSRSCDVGAGAPCLMKAQKDAAAAGSPLPLASPTPPRSVLATGCPSLFRLSGDRGSSHLPRCPQRQLPMQPITPFTNDITSATTSRPHPSSSSPVRQPTGGLDASLLSLTMESSSAPRRSTNLSLSGTPSQHAFPMLCSSPHALTATITTARQYFFGSEGSRSPTSTTRIGPRLLSPFPPLSRNAPYGGSTPISPKGASTADE</sequence>
<feature type="region of interest" description="Disordered" evidence="1">
    <location>
        <begin position="173"/>
        <end position="192"/>
    </location>
</feature>
<gene>
    <name evidence="2" type="ORF">LINJ_21_1040</name>
</gene>
<feature type="compositionally biased region" description="Polar residues" evidence="1">
    <location>
        <begin position="503"/>
        <end position="522"/>
    </location>
</feature>
<organism evidence="2 3">
    <name type="scientific">Leishmania infantum</name>
    <dbReference type="NCBI Taxonomy" id="5671"/>
    <lineage>
        <taxon>Eukaryota</taxon>
        <taxon>Discoba</taxon>
        <taxon>Euglenozoa</taxon>
        <taxon>Kinetoplastea</taxon>
        <taxon>Metakinetoplastina</taxon>
        <taxon>Trypanosomatida</taxon>
        <taxon>Trypanosomatidae</taxon>
        <taxon>Leishmaniinae</taxon>
        <taxon>Leishmania</taxon>
    </lineage>
</organism>
<feature type="compositionally biased region" description="Basic and acidic residues" evidence="1">
    <location>
        <begin position="635"/>
        <end position="647"/>
    </location>
</feature>
<dbReference type="OMA" id="CRQRTNV"/>
<protein>
    <submittedName>
        <fullName evidence="2">Uncharacterized protein</fullName>
    </submittedName>
</protein>
<dbReference type="AlphaFoldDB" id="E9AGU8"/>
<feature type="region of interest" description="Disordered" evidence="1">
    <location>
        <begin position="77"/>
        <end position="101"/>
    </location>
</feature>
<feature type="compositionally biased region" description="Basic and acidic residues" evidence="1">
    <location>
        <begin position="565"/>
        <end position="577"/>
    </location>
</feature>
<dbReference type="Proteomes" id="UP000008153">
    <property type="component" value="Chromosome 21"/>
</dbReference>
<reference evidence="2 3" key="1">
    <citation type="journal article" date="2007" name="Nat. Genet.">
        <title>Comparative genomic analysis of three Leishmania species that cause diverse human disease.</title>
        <authorList>
            <person name="Peacock C.S."/>
            <person name="Seeger K."/>
            <person name="Harris D."/>
            <person name="Murphy L."/>
            <person name="Ruiz J.C."/>
            <person name="Quail M.A."/>
            <person name="Peters N."/>
            <person name="Adlem E."/>
            <person name="Tivey A."/>
            <person name="Aslett M."/>
            <person name="Kerhornou A."/>
            <person name="Ivens A."/>
            <person name="Fraser A."/>
            <person name="Rajandream M.A."/>
            <person name="Carver T."/>
            <person name="Norbertczak H."/>
            <person name="Chillingworth T."/>
            <person name="Hance Z."/>
            <person name="Jagels K."/>
            <person name="Moule S."/>
            <person name="Ormond D."/>
            <person name="Rutter S."/>
            <person name="Squares R."/>
            <person name="Whitehead S."/>
            <person name="Rabbinowitsch E."/>
            <person name="Arrowsmith C."/>
            <person name="White B."/>
            <person name="Thurston S."/>
            <person name="Bringaud F."/>
            <person name="Baldauf S.L."/>
            <person name="Faulconbridge A."/>
            <person name="Jeffares D."/>
            <person name="Depledge D.P."/>
            <person name="Oyola S.O."/>
            <person name="Hilley J.D."/>
            <person name="Brito L.O."/>
            <person name="Tosi L.R."/>
            <person name="Barrell B."/>
            <person name="Cruz A.K."/>
            <person name="Mottram J.C."/>
            <person name="Smith D.F."/>
            <person name="Berriman M."/>
        </authorList>
    </citation>
    <scope>NUCLEOTIDE SEQUENCE [LARGE SCALE GENOMIC DNA]</scope>
    <source>
        <strain evidence="2 3">JPCM5</strain>
    </source>
</reference>
<feature type="region of interest" description="Disordered" evidence="1">
    <location>
        <begin position="696"/>
        <end position="719"/>
    </location>
</feature>
<dbReference type="KEGG" id="lif:LINJ_21_1040"/>
<evidence type="ECO:0000313" key="2">
    <source>
        <dbReference type="EMBL" id="CBZ08612.1"/>
    </source>
</evidence>
<proteinExistence type="predicted"/>
<reference evidence="2 3" key="2">
    <citation type="journal article" date="2011" name="Genome Res.">
        <title>Chromosome and gene copy number variation allow major structural change between species and strains of Leishmania.</title>
        <authorList>
            <person name="Rogers M.B."/>
            <person name="Hilley J.D."/>
            <person name="Dickens N.J."/>
            <person name="Wilkes J."/>
            <person name="Bates P.A."/>
            <person name="Depledge D.P."/>
            <person name="Harris D."/>
            <person name="Her Y."/>
            <person name="Herzyk P."/>
            <person name="Imamura H."/>
            <person name="Otto T.D."/>
            <person name="Sanders M."/>
            <person name="Seeger K."/>
            <person name="Dujardin J.C."/>
            <person name="Berriman M."/>
            <person name="Smith D.F."/>
            <person name="Hertz-Fowler C."/>
            <person name="Mottram J.C."/>
        </authorList>
    </citation>
    <scope>NUCLEOTIDE SEQUENCE [LARGE SCALE GENOMIC DNA]</scope>
    <source>
        <strain evidence="2 3">JPCM5</strain>
    </source>
</reference>
<feature type="compositionally biased region" description="Low complexity" evidence="1">
    <location>
        <begin position="625"/>
        <end position="634"/>
    </location>
</feature>
<feature type="compositionally biased region" description="Polar residues" evidence="1">
    <location>
        <begin position="873"/>
        <end position="882"/>
    </location>
</feature>
<feature type="region of interest" description="Disordered" evidence="1">
    <location>
        <begin position="208"/>
        <end position="229"/>
    </location>
</feature>
<dbReference type="RefSeq" id="XP_003392449.1">
    <property type="nucleotide sequence ID" value="XM_003392401.1"/>
</dbReference>
<accession>E9AGU8</accession>
<reference key="3">
    <citation type="submission" date="2011-02" db="EMBL/GenBank/DDBJ databases">
        <title>Chromosome and gene copy number variation allow genomic structural differences between species and strains of Leishmania.</title>
        <authorList>
            <person name="Hilley J.D."/>
            <person name="Rogers M."/>
            <person name="Wilkes J."/>
            <person name="Dickens N.J."/>
            <person name="Bates P."/>
            <person name="Depledge D.P."/>
            <person name="Harris D."/>
            <person name="Her Y."/>
            <person name="Herzyk P."/>
            <person name="Imamura H."/>
            <person name="Otto T.D."/>
            <person name="Saad W."/>
            <person name="Seeger K."/>
            <person name="Berriman M."/>
            <person name="Smith D.F."/>
            <person name="Hertz-Fowler C."/>
            <person name="Mottram J.C."/>
        </authorList>
    </citation>
    <scope>NUCLEOTIDE SEQUENCE</scope>
    <source>
        <strain>JPCM5</strain>
    </source>
</reference>
<feature type="region of interest" description="Disordered" evidence="1">
    <location>
        <begin position="870"/>
        <end position="916"/>
    </location>
</feature>
<name>E9AGU8_LEIIN</name>
<feature type="compositionally biased region" description="Low complexity" evidence="1">
    <location>
        <begin position="208"/>
        <end position="227"/>
    </location>
</feature>
<evidence type="ECO:0000256" key="1">
    <source>
        <dbReference type="SAM" id="MobiDB-lite"/>
    </source>
</evidence>
<dbReference type="GeneID" id="10966158"/>